<dbReference type="Proteomes" id="UP001144036">
    <property type="component" value="Unassembled WGS sequence"/>
</dbReference>
<evidence type="ECO:0000313" key="3">
    <source>
        <dbReference type="Proteomes" id="UP001144036"/>
    </source>
</evidence>
<feature type="transmembrane region" description="Helical" evidence="1">
    <location>
        <begin position="6"/>
        <end position="22"/>
    </location>
</feature>
<evidence type="ECO:0000313" key="2">
    <source>
        <dbReference type="EMBL" id="MDA0634103.1"/>
    </source>
</evidence>
<dbReference type="Pfam" id="PF13630">
    <property type="entry name" value="SdpI"/>
    <property type="match status" value="1"/>
</dbReference>
<protein>
    <submittedName>
        <fullName evidence="2">SdpI family protein</fullName>
    </submittedName>
</protein>
<reference evidence="2" key="1">
    <citation type="submission" date="2022-11" db="EMBL/GenBank/DDBJ databases">
        <title>Nonomuraea corallina sp. nov., a new species of the genus Nonomuraea isolated from sea side sediment in Thai sea.</title>
        <authorList>
            <person name="Ngamcharungchit C."/>
            <person name="Matsumoto A."/>
            <person name="Suriyachadkun C."/>
            <person name="Panbangred W."/>
            <person name="Inahashi Y."/>
            <person name="Intra B."/>
        </authorList>
    </citation>
    <scope>NUCLEOTIDE SEQUENCE</scope>
    <source>
        <strain evidence="2">MCN248</strain>
    </source>
</reference>
<dbReference type="EMBL" id="JAPNNL010000035">
    <property type="protein sequence ID" value="MDA0634103.1"/>
    <property type="molecule type" value="Genomic_DNA"/>
</dbReference>
<sequence>MGPILISAILTVPVLLLLLIPFHDESGNVDGRNGLAGLRTRETLASRAAWDAAHAWARAPMRRLAGAVAGVLVVSAGAESAFGLAEGVQVAAVVAQAGLLVGGLTLIGWRANRVAARVNRELAGRPG</sequence>
<dbReference type="InterPro" id="IPR025962">
    <property type="entry name" value="SdpI/YhfL"/>
</dbReference>
<keyword evidence="1" id="KW-1133">Transmembrane helix</keyword>
<feature type="transmembrane region" description="Helical" evidence="1">
    <location>
        <begin position="90"/>
        <end position="109"/>
    </location>
</feature>
<keyword evidence="3" id="KW-1185">Reference proteome</keyword>
<keyword evidence="1" id="KW-0812">Transmembrane</keyword>
<accession>A0ABT4SA60</accession>
<name>A0ABT4SA60_9ACTN</name>
<proteinExistence type="predicted"/>
<dbReference type="RefSeq" id="WP_270154912.1">
    <property type="nucleotide sequence ID" value="NZ_JAPNNL010000035.1"/>
</dbReference>
<keyword evidence="1" id="KW-0472">Membrane</keyword>
<gene>
    <name evidence="2" type="ORF">OUY22_11810</name>
</gene>
<evidence type="ECO:0000256" key="1">
    <source>
        <dbReference type="SAM" id="Phobius"/>
    </source>
</evidence>
<feature type="transmembrane region" description="Helical" evidence="1">
    <location>
        <begin position="64"/>
        <end position="84"/>
    </location>
</feature>
<organism evidence="2 3">
    <name type="scientific">Nonomuraea corallina</name>
    <dbReference type="NCBI Taxonomy" id="2989783"/>
    <lineage>
        <taxon>Bacteria</taxon>
        <taxon>Bacillati</taxon>
        <taxon>Actinomycetota</taxon>
        <taxon>Actinomycetes</taxon>
        <taxon>Streptosporangiales</taxon>
        <taxon>Streptosporangiaceae</taxon>
        <taxon>Nonomuraea</taxon>
    </lineage>
</organism>
<comment type="caution">
    <text evidence="2">The sequence shown here is derived from an EMBL/GenBank/DDBJ whole genome shotgun (WGS) entry which is preliminary data.</text>
</comment>